<proteinExistence type="predicted"/>
<protein>
    <submittedName>
        <fullName evidence="9">Potassium/sodium hyperpolarization-activated cyclic nucleotide-gated channel 2</fullName>
    </submittedName>
</protein>
<dbReference type="SMART" id="SM00100">
    <property type="entry name" value="cNMP"/>
    <property type="match status" value="1"/>
</dbReference>
<dbReference type="Gene3D" id="1.10.287.630">
    <property type="entry name" value="Helix hairpin bin"/>
    <property type="match status" value="1"/>
</dbReference>
<keyword evidence="4 7" id="KW-1133">Transmembrane helix</keyword>
<reference evidence="9" key="2">
    <citation type="journal article" date="2023" name="BMC Genomics">
        <title>Pest status, molecular evolution, and epigenetic factors derived from the genome assembly of Frankliniella fusca, a thysanopteran phytovirus vector.</title>
        <authorList>
            <person name="Catto M.A."/>
            <person name="Labadie P.E."/>
            <person name="Jacobson A.L."/>
            <person name="Kennedy G.G."/>
            <person name="Srinivasan R."/>
            <person name="Hunt B.G."/>
        </authorList>
    </citation>
    <scope>NUCLEOTIDE SEQUENCE</scope>
    <source>
        <strain evidence="9">PL_HMW_Pooled</strain>
    </source>
</reference>
<evidence type="ECO:0000256" key="7">
    <source>
        <dbReference type="SAM" id="Phobius"/>
    </source>
</evidence>
<dbReference type="GO" id="GO:0035725">
    <property type="term" value="P:sodium ion transmembrane transport"/>
    <property type="evidence" value="ECO:0007669"/>
    <property type="project" value="TreeGrafter"/>
</dbReference>
<evidence type="ECO:0000256" key="1">
    <source>
        <dbReference type="ARBA" id="ARBA00004141"/>
    </source>
</evidence>
<dbReference type="Pfam" id="PF00520">
    <property type="entry name" value="Ion_trans"/>
    <property type="match status" value="1"/>
</dbReference>
<keyword evidence="3 7" id="KW-0812">Transmembrane</keyword>
<keyword evidence="10" id="KW-1185">Reference proteome</keyword>
<accession>A0AAE1HQK7</accession>
<dbReference type="InterPro" id="IPR014710">
    <property type="entry name" value="RmlC-like_jellyroll"/>
</dbReference>
<dbReference type="FunFam" id="1.10.287.70:FF:000229">
    <property type="entry name" value="Potassium/sodium hyperpolarization-activated cyclic nucleotide-gated channel 4"/>
    <property type="match status" value="1"/>
</dbReference>
<dbReference type="Pfam" id="PF00027">
    <property type="entry name" value="cNMP_binding"/>
    <property type="match status" value="1"/>
</dbReference>
<dbReference type="InterPro" id="IPR018490">
    <property type="entry name" value="cNMP-bd_dom_sf"/>
</dbReference>
<dbReference type="PROSITE" id="PS00888">
    <property type="entry name" value="CNMP_BINDING_1"/>
    <property type="match status" value="1"/>
</dbReference>
<feature type="transmembrane region" description="Helical" evidence="7">
    <location>
        <begin position="107"/>
        <end position="132"/>
    </location>
</feature>
<name>A0AAE1HQK7_9NEOP</name>
<evidence type="ECO:0000256" key="6">
    <source>
        <dbReference type="ARBA" id="ARBA00023136"/>
    </source>
</evidence>
<sequence length="531" mass="60902">MWQSFRKHFSNDPILLQFAKWKGQSSNSDFSESFQILHAGRALRILRLAKLLSLVRLLRLSRLVRYVSQWEEVYILQNLQKKRSERRGRRASDAATKKKSRFTKSNLIFKFLNMASVFMRIFNLICMMLLIGHWSGCLQFLVPMLQGFPANSWVAINELQDAFWLEQYSWALFKAMSHMLCIGYGRFPPQSLTDMWLTMLSMISGATCYALFLGHATNLIQSLDSSRRQYRERVKQVEEYMAYRKLPREMRQRITEYFEHRYQGKFFDEEAILGELSEKLREDVINYNCRSLVASVPFFANADGNFVSDVVTKLRYEVFQPGDIIIKEGTIGNKMYFIQEGIVDIVMLNGEVATSLSDGSYFGEICLLTNARRVASVRAETYCNLFSLSVEHFNAVLDQYPLMRRTMESVAAERLNKIGKNPNLVSHREEEEEELGSDSKTINAVVNALAEQAEIVDTSEESVGRHSSSETSKSLHELAGHSLHILNLPRPKSENNFAAVQELPPLASLAVGAARPLFHKSDTFHKDTAFQ</sequence>
<dbReference type="AlphaFoldDB" id="A0AAE1HQK7"/>
<dbReference type="InterPro" id="IPR018488">
    <property type="entry name" value="cNMP-bd_CS"/>
</dbReference>
<keyword evidence="5" id="KW-0406">Ion transport</keyword>
<gene>
    <name evidence="9" type="ORF">KUF71_013218</name>
</gene>
<evidence type="ECO:0000256" key="2">
    <source>
        <dbReference type="ARBA" id="ARBA00022448"/>
    </source>
</evidence>
<evidence type="ECO:0000259" key="8">
    <source>
        <dbReference type="PROSITE" id="PS50042"/>
    </source>
</evidence>
<dbReference type="GO" id="GO:0003254">
    <property type="term" value="P:regulation of membrane depolarization"/>
    <property type="evidence" value="ECO:0007669"/>
    <property type="project" value="TreeGrafter"/>
</dbReference>
<dbReference type="SUPFAM" id="SSF81324">
    <property type="entry name" value="Voltage-gated potassium channels"/>
    <property type="match status" value="1"/>
</dbReference>
<dbReference type="GO" id="GO:0098855">
    <property type="term" value="C:HCN channel complex"/>
    <property type="evidence" value="ECO:0007669"/>
    <property type="project" value="TreeGrafter"/>
</dbReference>
<keyword evidence="2" id="KW-0813">Transport</keyword>
<dbReference type="Gene3D" id="2.60.120.10">
    <property type="entry name" value="Jelly Rolls"/>
    <property type="match status" value="1"/>
</dbReference>
<dbReference type="InterPro" id="IPR051413">
    <property type="entry name" value="K/Na_HCN_channel"/>
</dbReference>
<feature type="domain" description="Cyclic nucleotide-binding" evidence="8">
    <location>
        <begin position="298"/>
        <end position="414"/>
    </location>
</feature>
<dbReference type="SUPFAM" id="SSF51206">
    <property type="entry name" value="cAMP-binding domain-like"/>
    <property type="match status" value="1"/>
</dbReference>
<evidence type="ECO:0000256" key="3">
    <source>
        <dbReference type="ARBA" id="ARBA00022692"/>
    </source>
</evidence>
<dbReference type="GO" id="GO:0005249">
    <property type="term" value="F:voltage-gated potassium channel activity"/>
    <property type="evidence" value="ECO:0007669"/>
    <property type="project" value="TreeGrafter"/>
</dbReference>
<evidence type="ECO:0000313" key="9">
    <source>
        <dbReference type="EMBL" id="KAK3924945.1"/>
    </source>
</evidence>
<comment type="caution">
    <text evidence="9">The sequence shown here is derived from an EMBL/GenBank/DDBJ whole genome shotgun (WGS) entry which is preliminary data.</text>
</comment>
<evidence type="ECO:0000256" key="5">
    <source>
        <dbReference type="ARBA" id="ARBA00023065"/>
    </source>
</evidence>
<keyword evidence="6 7" id="KW-0472">Membrane</keyword>
<dbReference type="InterPro" id="IPR005821">
    <property type="entry name" value="Ion_trans_dom"/>
</dbReference>
<dbReference type="PROSITE" id="PS50042">
    <property type="entry name" value="CNMP_BINDING_3"/>
    <property type="match status" value="1"/>
</dbReference>
<evidence type="ECO:0000313" key="10">
    <source>
        <dbReference type="Proteomes" id="UP001219518"/>
    </source>
</evidence>
<comment type="subcellular location">
    <subcellularLocation>
        <location evidence="1">Membrane</location>
        <topology evidence="1">Multi-pass membrane protein</topology>
    </subcellularLocation>
</comment>
<dbReference type="Gene3D" id="1.10.287.70">
    <property type="match status" value="1"/>
</dbReference>
<evidence type="ECO:0000256" key="4">
    <source>
        <dbReference type="ARBA" id="ARBA00022989"/>
    </source>
</evidence>
<dbReference type="CDD" id="cd00038">
    <property type="entry name" value="CAP_ED"/>
    <property type="match status" value="1"/>
</dbReference>
<dbReference type="PANTHER" id="PTHR45689">
    <property type="entry name" value="I[[H]] CHANNEL, ISOFORM E"/>
    <property type="match status" value="1"/>
</dbReference>
<dbReference type="PANTHER" id="PTHR45689:SF5">
    <property type="entry name" value="I[[H]] CHANNEL, ISOFORM E"/>
    <property type="match status" value="1"/>
</dbReference>
<dbReference type="Proteomes" id="UP001219518">
    <property type="component" value="Unassembled WGS sequence"/>
</dbReference>
<organism evidence="9 10">
    <name type="scientific">Frankliniella fusca</name>
    <dbReference type="NCBI Taxonomy" id="407009"/>
    <lineage>
        <taxon>Eukaryota</taxon>
        <taxon>Metazoa</taxon>
        <taxon>Ecdysozoa</taxon>
        <taxon>Arthropoda</taxon>
        <taxon>Hexapoda</taxon>
        <taxon>Insecta</taxon>
        <taxon>Pterygota</taxon>
        <taxon>Neoptera</taxon>
        <taxon>Paraneoptera</taxon>
        <taxon>Thysanoptera</taxon>
        <taxon>Terebrantia</taxon>
        <taxon>Thripoidea</taxon>
        <taxon>Thripidae</taxon>
        <taxon>Frankliniella</taxon>
    </lineage>
</organism>
<dbReference type="EMBL" id="JAHWGI010001208">
    <property type="protein sequence ID" value="KAK3924945.1"/>
    <property type="molecule type" value="Genomic_DNA"/>
</dbReference>
<dbReference type="InterPro" id="IPR000595">
    <property type="entry name" value="cNMP-bd_dom"/>
</dbReference>
<reference evidence="9" key="1">
    <citation type="submission" date="2021-07" db="EMBL/GenBank/DDBJ databases">
        <authorList>
            <person name="Catto M.A."/>
            <person name="Jacobson A."/>
            <person name="Kennedy G."/>
            <person name="Labadie P."/>
            <person name="Hunt B.G."/>
            <person name="Srinivasan R."/>
        </authorList>
    </citation>
    <scope>NUCLEOTIDE SEQUENCE</scope>
    <source>
        <strain evidence="9">PL_HMW_Pooled</strain>
        <tissue evidence="9">Head</tissue>
    </source>
</reference>